<evidence type="ECO:0000256" key="2">
    <source>
        <dbReference type="ARBA" id="ARBA00004123"/>
    </source>
</evidence>
<dbReference type="Gene3D" id="3.40.50.10190">
    <property type="entry name" value="BRCT domain"/>
    <property type="match status" value="2"/>
</dbReference>
<dbReference type="Pfam" id="PF01068">
    <property type="entry name" value="DNA_ligase_A_M"/>
    <property type="match status" value="1"/>
</dbReference>
<evidence type="ECO:0000256" key="9">
    <source>
        <dbReference type="ARBA" id="ARBA00022741"/>
    </source>
</evidence>
<feature type="region of interest" description="Disordered" evidence="20">
    <location>
        <begin position="60"/>
        <end position="79"/>
    </location>
</feature>
<evidence type="ECO:0000256" key="1">
    <source>
        <dbReference type="ARBA" id="ARBA00001946"/>
    </source>
</evidence>
<comment type="catalytic activity">
    <reaction evidence="18">
        <text>ATP + (deoxyribonucleotide)n-3'-hydroxyl + 5'-phospho-(deoxyribonucleotide)m = (deoxyribonucleotide)n+m + AMP + diphosphate.</text>
        <dbReference type="EC" id="6.5.1.1"/>
    </reaction>
</comment>
<evidence type="ECO:0000256" key="3">
    <source>
        <dbReference type="ARBA" id="ARBA00007572"/>
    </source>
</evidence>
<dbReference type="PROSITE" id="PS50160">
    <property type="entry name" value="DNA_LIGASE_A3"/>
    <property type="match status" value="1"/>
</dbReference>
<dbReference type="InterPro" id="IPR021536">
    <property type="entry name" value="DNA_ligase_IV_dom"/>
</dbReference>
<evidence type="ECO:0000256" key="18">
    <source>
        <dbReference type="ARBA" id="ARBA00034003"/>
    </source>
</evidence>
<dbReference type="Pfam" id="PF11411">
    <property type="entry name" value="DNA_ligase_IV"/>
    <property type="match status" value="1"/>
</dbReference>
<evidence type="ECO:0000256" key="8">
    <source>
        <dbReference type="ARBA" id="ARBA00022737"/>
    </source>
</evidence>
<dbReference type="PANTHER" id="PTHR45997">
    <property type="entry name" value="DNA LIGASE 4"/>
    <property type="match status" value="1"/>
</dbReference>
<dbReference type="VEuPathDB" id="AmoebaDB:DICPUDRAFT_97591"/>
<feature type="region of interest" description="Disordered" evidence="20">
    <location>
        <begin position="1"/>
        <end position="32"/>
    </location>
</feature>
<dbReference type="InterPro" id="IPR012340">
    <property type="entry name" value="NA-bd_OB-fold"/>
</dbReference>
<dbReference type="SUPFAM" id="SSF56091">
    <property type="entry name" value="DNA ligase/mRNA capping enzyme, catalytic domain"/>
    <property type="match status" value="1"/>
</dbReference>
<keyword evidence="11" id="KW-0067">ATP-binding</keyword>
<dbReference type="eggNOG" id="KOG0966">
    <property type="taxonomic scope" value="Eukaryota"/>
</dbReference>
<evidence type="ECO:0000256" key="12">
    <source>
        <dbReference type="ARBA" id="ARBA00022842"/>
    </source>
</evidence>
<evidence type="ECO:0000256" key="7">
    <source>
        <dbReference type="ARBA" id="ARBA00022723"/>
    </source>
</evidence>
<comment type="subcellular location">
    <subcellularLocation>
        <location evidence="2">Nucleus</location>
    </subcellularLocation>
</comment>
<keyword evidence="8" id="KW-0677">Repeat</keyword>
<feature type="domain" description="ATP-dependent DNA ligase family profile" evidence="21">
    <location>
        <begin position="481"/>
        <end position="617"/>
    </location>
</feature>
<evidence type="ECO:0000256" key="20">
    <source>
        <dbReference type="SAM" id="MobiDB-lite"/>
    </source>
</evidence>
<keyword evidence="12" id="KW-0460">Magnesium</keyword>
<evidence type="ECO:0000256" key="17">
    <source>
        <dbReference type="ARBA" id="ARBA00031942"/>
    </source>
</evidence>
<dbReference type="InterPro" id="IPR012310">
    <property type="entry name" value="DNA_ligase_ATP-dep_cent"/>
</dbReference>
<dbReference type="STRING" id="5786.F0ZI28"/>
<evidence type="ECO:0000256" key="16">
    <source>
        <dbReference type="ARBA" id="ARBA00030676"/>
    </source>
</evidence>
<evidence type="ECO:0000313" key="24">
    <source>
        <dbReference type="Proteomes" id="UP000001064"/>
    </source>
</evidence>
<dbReference type="OrthoDB" id="151490at2759"/>
<dbReference type="SMART" id="SM00292">
    <property type="entry name" value="BRCT"/>
    <property type="match status" value="2"/>
</dbReference>
<keyword evidence="10" id="KW-0227">DNA damage</keyword>
<dbReference type="SUPFAM" id="SSF50249">
    <property type="entry name" value="Nucleic acid-binding proteins"/>
    <property type="match status" value="1"/>
</dbReference>
<name>F0ZI28_DICPU</name>
<dbReference type="EC" id="6.5.1.1" evidence="4"/>
<dbReference type="OMA" id="EGIMIKH"/>
<dbReference type="GO" id="GO:0071897">
    <property type="term" value="P:DNA biosynthetic process"/>
    <property type="evidence" value="ECO:0007669"/>
    <property type="project" value="InterPro"/>
</dbReference>
<keyword evidence="14" id="KW-0234">DNA repair</keyword>
<dbReference type="PANTHER" id="PTHR45997:SF1">
    <property type="entry name" value="DNA LIGASE 4"/>
    <property type="match status" value="1"/>
</dbReference>
<dbReference type="InterPro" id="IPR044125">
    <property type="entry name" value="Adenylation_DNA_ligase_IV"/>
</dbReference>
<protein>
    <recommendedName>
        <fullName evidence="5">DNA ligase 4</fullName>
        <ecNumber evidence="4">6.5.1.1</ecNumber>
    </recommendedName>
    <alternativeName>
        <fullName evidence="17">DNA ligase IV</fullName>
    </alternativeName>
    <alternativeName>
        <fullName evidence="16">Polydeoxyribonucleotide synthase [ATP] 4</fullName>
    </alternativeName>
</protein>
<dbReference type="NCBIfam" id="TIGR00574">
    <property type="entry name" value="dnl1"/>
    <property type="match status" value="1"/>
</dbReference>
<proteinExistence type="inferred from homology"/>
<comment type="cofactor">
    <cofactor evidence="1">
        <name>Mg(2+)</name>
        <dbReference type="ChEBI" id="CHEBI:18420"/>
    </cofactor>
</comment>
<gene>
    <name evidence="23" type="ORF">DICPUDRAFT_97591</name>
</gene>
<evidence type="ECO:0000259" key="21">
    <source>
        <dbReference type="PROSITE" id="PS50160"/>
    </source>
</evidence>
<dbReference type="FunFam" id="3.30.470.30:FF:000061">
    <property type="entry name" value="DNA ligase 4"/>
    <property type="match status" value="1"/>
</dbReference>
<dbReference type="InterPro" id="IPR036599">
    <property type="entry name" value="DNA_ligase_N_sf"/>
</dbReference>
<dbReference type="Pfam" id="PF04675">
    <property type="entry name" value="DNA_ligase_A_N"/>
    <property type="match status" value="1"/>
</dbReference>
<dbReference type="Pfam" id="PF04679">
    <property type="entry name" value="DNA_ligase_A_C"/>
    <property type="match status" value="1"/>
</dbReference>
<dbReference type="EMBL" id="GL871028">
    <property type="protein sequence ID" value="EGC36387.1"/>
    <property type="molecule type" value="Genomic_DNA"/>
</dbReference>
<dbReference type="InterPro" id="IPR029710">
    <property type="entry name" value="LIG4"/>
</dbReference>
<evidence type="ECO:0000256" key="15">
    <source>
        <dbReference type="ARBA" id="ARBA00023242"/>
    </source>
</evidence>
<dbReference type="CDD" id="cd07903">
    <property type="entry name" value="Adenylation_DNA_ligase_IV"/>
    <property type="match status" value="1"/>
</dbReference>
<dbReference type="GO" id="GO:0003910">
    <property type="term" value="F:DNA ligase (ATP) activity"/>
    <property type="evidence" value="ECO:0000318"/>
    <property type="project" value="GO_Central"/>
</dbReference>
<dbReference type="InterPro" id="IPR012309">
    <property type="entry name" value="DNA_ligase_ATP-dep_C"/>
</dbReference>
<accession>F0ZI28</accession>
<dbReference type="CDD" id="cd07968">
    <property type="entry name" value="OBF_DNA_ligase_IV"/>
    <property type="match status" value="1"/>
</dbReference>
<dbReference type="GO" id="GO:0006310">
    <property type="term" value="P:DNA recombination"/>
    <property type="evidence" value="ECO:0007669"/>
    <property type="project" value="UniProtKB-KW"/>
</dbReference>
<dbReference type="Proteomes" id="UP000001064">
    <property type="component" value="Unassembled WGS sequence"/>
</dbReference>
<dbReference type="InterPro" id="IPR000977">
    <property type="entry name" value="DNA_ligase_ATP-dep"/>
</dbReference>
<dbReference type="GO" id="GO:0003677">
    <property type="term" value="F:DNA binding"/>
    <property type="evidence" value="ECO:0000318"/>
    <property type="project" value="GO_Central"/>
</dbReference>
<keyword evidence="7" id="KW-0479">Metal-binding</keyword>
<dbReference type="FunFam" id="2.40.50.140:FF:000150">
    <property type="entry name" value="DNA ligase"/>
    <property type="match status" value="1"/>
</dbReference>
<evidence type="ECO:0000256" key="11">
    <source>
        <dbReference type="ARBA" id="ARBA00022840"/>
    </source>
</evidence>
<organism evidence="23 24">
    <name type="scientific">Dictyostelium purpureum</name>
    <name type="common">Slime mold</name>
    <dbReference type="NCBI Taxonomy" id="5786"/>
    <lineage>
        <taxon>Eukaryota</taxon>
        <taxon>Amoebozoa</taxon>
        <taxon>Evosea</taxon>
        <taxon>Eumycetozoa</taxon>
        <taxon>Dictyostelia</taxon>
        <taxon>Dictyosteliales</taxon>
        <taxon>Dictyosteliaceae</taxon>
        <taxon>Dictyostelium</taxon>
    </lineage>
</organism>
<dbReference type="KEGG" id="dpp:DICPUDRAFT_97591"/>
<dbReference type="GO" id="GO:0005524">
    <property type="term" value="F:ATP binding"/>
    <property type="evidence" value="ECO:0000318"/>
    <property type="project" value="GO_Central"/>
</dbReference>
<dbReference type="GO" id="GO:0032807">
    <property type="term" value="C:DNA ligase IV complex"/>
    <property type="evidence" value="ECO:0000318"/>
    <property type="project" value="GO_Central"/>
</dbReference>
<evidence type="ECO:0000256" key="6">
    <source>
        <dbReference type="ARBA" id="ARBA00022598"/>
    </source>
</evidence>
<keyword evidence="9" id="KW-0547">Nucleotide-binding</keyword>
<dbReference type="InterPro" id="IPR036420">
    <property type="entry name" value="BRCT_dom_sf"/>
</dbReference>
<feature type="domain" description="BRCT" evidence="22">
    <location>
        <begin position="801"/>
        <end position="891"/>
    </location>
</feature>
<dbReference type="SUPFAM" id="SSF52113">
    <property type="entry name" value="BRCT domain"/>
    <property type="match status" value="2"/>
</dbReference>
<dbReference type="Pfam" id="PF00533">
    <property type="entry name" value="BRCT"/>
    <property type="match status" value="2"/>
</dbReference>
<feature type="compositionally biased region" description="Low complexity" evidence="20">
    <location>
        <begin position="60"/>
        <end position="69"/>
    </location>
</feature>
<dbReference type="PROSITE" id="PS50172">
    <property type="entry name" value="BRCT"/>
    <property type="match status" value="2"/>
</dbReference>
<dbReference type="InterPro" id="IPR012308">
    <property type="entry name" value="DNA_ligase_ATP-dep_N"/>
</dbReference>
<evidence type="ECO:0000256" key="4">
    <source>
        <dbReference type="ARBA" id="ARBA00012727"/>
    </source>
</evidence>
<evidence type="ECO:0000313" key="23">
    <source>
        <dbReference type="EMBL" id="EGC36387.1"/>
    </source>
</evidence>
<keyword evidence="13" id="KW-0233">DNA recombination</keyword>
<sequence length="1076" mass="123925">MDRLSLFLSEDEEENEETKNNTQNINDNSKNNLYNAFINNNYNNNNISDQQPIISTPQQQQLQQQQQQQKINSPIKNSKKDIDDNDIIKAFKDNKINVRNQNQNQINDYKYQKTVPFTTFCNLLDKIINDTKISNKKKYLSIFFSKYKEEPNNYFQLLRLLLPHMDRDRNTYGIKEKTLARLYVELLNISVESQDATRLLNWRKSTNADEIGGDFGSAIYLSLKNRCLEKGILSMGDINEALDRLNQVDDNKSKALILKKVLRSSTAQEQKWFVRLILKEMKMGLNEKTALKFFHPSAMDHLSITSNLRLVCSNLFYMSPEEQKKLKDEQKPVTSNATVLDIHNLKIETFNAIRPMLADRKPIDYLFSILDNNPYHVPSSNGLGPSTTSYIIEKKYDGERTQIHKDGNDIRFYSRNTNDTTFIYGSLLLPIVKECVLADKCILDGELIVWDTVTQRFEDFGKLKTLALNKDGISGSGDPLGANYGKQLCYIAFDILFVKDKSVMPLPLAQRTMLLKRCINVKDKQFEISEQTPVSTVQEVLGQLDAAIMNREEGLMLKDLNSFYVPAERKEKWIKIKPEYLDGMGDDFDLVIIGGYYGSGINRRGGTISHFMLGVAYCPDDVVDEESLQEKVVFYSFCKVGSGYTDEQLKILQKELDPHWSPFNTNKPPSCIQLAEPFKEKPDVWIDPRKFSKVVQIKAAQLNPTEKYKAGYTLRFPRVLKIRDDKSWQDCSTFSDILELYKNFQNNDFKFKTLLNNNSIKTTTQKKRKLEINGISEAGSGPGKLKVLSIFQDTDTSNIVPIQNIFQGLEFCVIKGNQQYTKSKLEIMIVELGGTKVQNPSKNNTHYVIGSKEVVKIQNLISSGFFDIVLFQWVVDCYNEQKLIPLGPKYMIFTTESTKKKFLLESDPFGDSYFNETNFSELKDCFNQVDKENCNHSNSTNINNNKQIIKGNKNQKLLNNEQFSIDKSIIELKYFSKNCWWTLFKPNVFYLDRYQVIGEPSTLIENNNLELSSLYIEFYGGTVSLQLNDTVTHVVIDQSDQSRIPFINNKINSIKKLNQIEIINPNWIKNLIDNIK</sequence>
<dbReference type="CDD" id="cd17722">
    <property type="entry name" value="BRCT_DNA_ligase_IV_rpt1"/>
    <property type="match status" value="1"/>
</dbReference>
<reference evidence="24" key="1">
    <citation type="journal article" date="2011" name="Genome Biol.">
        <title>Comparative genomics of the social amoebae Dictyostelium discoideum and Dictyostelium purpureum.</title>
        <authorList>
            <consortium name="US DOE Joint Genome Institute (JGI-PGF)"/>
            <person name="Sucgang R."/>
            <person name="Kuo A."/>
            <person name="Tian X."/>
            <person name="Salerno W."/>
            <person name="Parikh A."/>
            <person name="Feasley C.L."/>
            <person name="Dalin E."/>
            <person name="Tu H."/>
            <person name="Huang E."/>
            <person name="Barry K."/>
            <person name="Lindquist E."/>
            <person name="Shapiro H."/>
            <person name="Bruce D."/>
            <person name="Schmutz J."/>
            <person name="Salamov A."/>
            <person name="Fey P."/>
            <person name="Gaudet P."/>
            <person name="Anjard C."/>
            <person name="Babu M.M."/>
            <person name="Basu S."/>
            <person name="Bushmanova Y."/>
            <person name="van der Wel H."/>
            <person name="Katoh-Kurasawa M."/>
            <person name="Dinh C."/>
            <person name="Coutinho P.M."/>
            <person name="Saito T."/>
            <person name="Elias M."/>
            <person name="Schaap P."/>
            <person name="Kay R.R."/>
            <person name="Henrissat B."/>
            <person name="Eichinger L."/>
            <person name="Rivero F."/>
            <person name="Putnam N.H."/>
            <person name="West C.M."/>
            <person name="Loomis W.F."/>
            <person name="Chisholm R.L."/>
            <person name="Shaulsky G."/>
            <person name="Strassmann J.E."/>
            <person name="Queller D.C."/>
            <person name="Kuspa A."/>
            <person name="Grigoriev I.V."/>
        </authorList>
    </citation>
    <scope>NUCLEOTIDE SEQUENCE [LARGE SCALE GENOMIC DNA]</scope>
    <source>
        <strain evidence="24">QSDP1</strain>
    </source>
</reference>
<dbReference type="GO" id="GO:0006303">
    <property type="term" value="P:double-strand break repair via nonhomologous end joining"/>
    <property type="evidence" value="ECO:0000318"/>
    <property type="project" value="GO_Central"/>
</dbReference>
<comment type="similarity">
    <text evidence="3 19">Belongs to the ATP-dependent DNA ligase family.</text>
</comment>
<dbReference type="GO" id="GO:0046872">
    <property type="term" value="F:metal ion binding"/>
    <property type="evidence" value="ECO:0007669"/>
    <property type="project" value="UniProtKB-KW"/>
</dbReference>
<feature type="domain" description="BRCT" evidence="22">
    <location>
        <begin position="983"/>
        <end position="1076"/>
    </location>
</feature>
<keyword evidence="15" id="KW-0539">Nucleus</keyword>
<dbReference type="GeneID" id="10500716"/>
<dbReference type="InterPro" id="IPR001357">
    <property type="entry name" value="BRCT_dom"/>
</dbReference>
<evidence type="ECO:0000256" key="19">
    <source>
        <dbReference type="RuleBase" id="RU004196"/>
    </source>
</evidence>
<keyword evidence="24" id="KW-1185">Reference proteome</keyword>
<evidence type="ECO:0000256" key="10">
    <source>
        <dbReference type="ARBA" id="ARBA00022763"/>
    </source>
</evidence>
<dbReference type="Gene3D" id="3.30.470.30">
    <property type="entry name" value="DNA ligase/mRNA capping enzyme"/>
    <property type="match status" value="1"/>
</dbReference>
<dbReference type="Gene3D" id="1.10.3260.10">
    <property type="entry name" value="DNA ligase, ATP-dependent, N-terminal domain"/>
    <property type="match status" value="1"/>
</dbReference>
<dbReference type="FunCoup" id="F0ZI28">
    <property type="interactions" value="427"/>
</dbReference>
<dbReference type="Gene3D" id="2.40.50.140">
    <property type="entry name" value="Nucleic acid-binding proteins"/>
    <property type="match status" value="1"/>
</dbReference>
<dbReference type="AlphaFoldDB" id="F0ZI28"/>
<evidence type="ECO:0000256" key="13">
    <source>
        <dbReference type="ARBA" id="ARBA00023172"/>
    </source>
</evidence>
<dbReference type="InParanoid" id="F0ZI28"/>
<dbReference type="RefSeq" id="XP_003287084.1">
    <property type="nucleotide sequence ID" value="XM_003287036.1"/>
</dbReference>
<dbReference type="GO" id="GO:0006297">
    <property type="term" value="P:nucleotide-excision repair, DNA gap filling"/>
    <property type="evidence" value="ECO:0000318"/>
    <property type="project" value="GO_Central"/>
</dbReference>
<dbReference type="SUPFAM" id="SSF117018">
    <property type="entry name" value="ATP-dependent DNA ligase DNA-binding domain"/>
    <property type="match status" value="1"/>
</dbReference>
<feature type="compositionally biased region" description="Low complexity" evidence="20">
    <location>
        <begin position="20"/>
        <end position="32"/>
    </location>
</feature>
<evidence type="ECO:0000256" key="14">
    <source>
        <dbReference type="ARBA" id="ARBA00023204"/>
    </source>
</evidence>
<evidence type="ECO:0000259" key="22">
    <source>
        <dbReference type="PROSITE" id="PS50172"/>
    </source>
</evidence>
<evidence type="ECO:0000256" key="5">
    <source>
        <dbReference type="ARBA" id="ARBA00022073"/>
    </source>
</evidence>
<keyword evidence="6" id="KW-0436">Ligase</keyword>